<dbReference type="Pfam" id="PF12704">
    <property type="entry name" value="MacB_PCD"/>
    <property type="match status" value="1"/>
</dbReference>
<feature type="transmembrane region" description="Helical" evidence="7">
    <location>
        <begin position="434"/>
        <end position="456"/>
    </location>
</feature>
<keyword evidence="3 7" id="KW-0812">Transmembrane</keyword>
<evidence type="ECO:0000256" key="5">
    <source>
        <dbReference type="ARBA" id="ARBA00023136"/>
    </source>
</evidence>
<evidence type="ECO:0000256" key="6">
    <source>
        <dbReference type="ARBA" id="ARBA00038076"/>
    </source>
</evidence>
<dbReference type="InterPro" id="IPR003838">
    <property type="entry name" value="ABC3_permease_C"/>
</dbReference>
<evidence type="ECO:0000256" key="1">
    <source>
        <dbReference type="ARBA" id="ARBA00004651"/>
    </source>
</evidence>
<dbReference type="Proteomes" id="UP001596266">
    <property type="component" value="Unassembled WGS sequence"/>
</dbReference>
<comment type="caution">
    <text evidence="10">The sequence shown here is derived from an EMBL/GenBank/DDBJ whole genome shotgun (WGS) entry which is preliminary data.</text>
</comment>
<dbReference type="EMBL" id="JBHSUA010000019">
    <property type="protein sequence ID" value="MFC6397286.1"/>
    <property type="molecule type" value="Genomic_DNA"/>
</dbReference>
<evidence type="ECO:0000256" key="4">
    <source>
        <dbReference type="ARBA" id="ARBA00022989"/>
    </source>
</evidence>
<evidence type="ECO:0000256" key="7">
    <source>
        <dbReference type="SAM" id="Phobius"/>
    </source>
</evidence>
<proteinExistence type="inferred from homology"/>
<keyword evidence="4 7" id="KW-1133">Transmembrane helix</keyword>
<evidence type="ECO:0000256" key="3">
    <source>
        <dbReference type="ARBA" id="ARBA00022692"/>
    </source>
</evidence>
<evidence type="ECO:0000313" key="10">
    <source>
        <dbReference type="EMBL" id="MFC6397286.1"/>
    </source>
</evidence>
<feature type="transmembrane region" description="Helical" evidence="7">
    <location>
        <begin position="258"/>
        <end position="284"/>
    </location>
</feature>
<feature type="transmembrane region" description="Helical" evidence="7">
    <location>
        <begin position="16"/>
        <end position="37"/>
    </location>
</feature>
<protein>
    <submittedName>
        <fullName evidence="10">FtsX-like permease family protein</fullName>
    </submittedName>
</protein>
<feature type="transmembrane region" description="Helical" evidence="7">
    <location>
        <begin position="798"/>
        <end position="819"/>
    </location>
</feature>
<keyword evidence="11" id="KW-1185">Reference proteome</keyword>
<evidence type="ECO:0000313" key="11">
    <source>
        <dbReference type="Proteomes" id="UP001596266"/>
    </source>
</evidence>
<feature type="domain" description="ABC3 transporter permease C-terminal" evidence="8">
    <location>
        <begin position="712"/>
        <end position="832"/>
    </location>
</feature>
<evidence type="ECO:0000259" key="9">
    <source>
        <dbReference type="Pfam" id="PF12704"/>
    </source>
</evidence>
<reference evidence="11" key="1">
    <citation type="journal article" date="2019" name="Int. J. Syst. Evol. Microbiol.">
        <title>The Global Catalogue of Microorganisms (GCM) 10K type strain sequencing project: providing services to taxonomists for standard genome sequencing and annotation.</title>
        <authorList>
            <consortium name="The Broad Institute Genomics Platform"/>
            <consortium name="The Broad Institute Genome Sequencing Center for Infectious Disease"/>
            <person name="Wu L."/>
            <person name="Ma J."/>
        </authorList>
    </citation>
    <scope>NUCLEOTIDE SEQUENCE [LARGE SCALE GENOMIC DNA]</scope>
    <source>
        <strain evidence="11">CGMCC 1.15277</strain>
    </source>
</reference>
<feature type="transmembrane region" description="Helical" evidence="7">
    <location>
        <begin position="355"/>
        <end position="374"/>
    </location>
</feature>
<dbReference type="RefSeq" id="WP_343886534.1">
    <property type="nucleotide sequence ID" value="NZ_BAAAKI010000016.1"/>
</dbReference>
<dbReference type="Pfam" id="PF02687">
    <property type="entry name" value="FtsX"/>
    <property type="match status" value="2"/>
</dbReference>
<dbReference type="PANTHER" id="PTHR30572:SF4">
    <property type="entry name" value="ABC TRANSPORTER PERMEASE YTRF"/>
    <property type="match status" value="1"/>
</dbReference>
<gene>
    <name evidence="10" type="ORF">ACFP57_09880</name>
</gene>
<dbReference type="InterPro" id="IPR025857">
    <property type="entry name" value="MacB_PCD"/>
</dbReference>
<dbReference type="PANTHER" id="PTHR30572">
    <property type="entry name" value="MEMBRANE COMPONENT OF TRANSPORTER-RELATED"/>
    <property type="match status" value="1"/>
</dbReference>
<feature type="transmembrane region" description="Helical" evidence="7">
    <location>
        <begin position="487"/>
        <end position="507"/>
    </location>
</feature>
<evidence type="ECO:0000259" key="8">
    <source>
        <dbReference type="Pfam" id="PF02687"/>
    </source>
</evidence>
<comment type="similarity">
    <text evidence="6">Belongs to the ABC-4 integral membrane protein family.</text>
</comment>
<dbReference type="InterPro" id="IPR050250">
    <property type="entry name" value="Macrolide_Exporter_MacB"/>
</dbReference>
<organism evidence="10 11">
    <name type="scientific">Luteococcus sanguinis</name>
    <dbReference type="NCBI Taxonomy" id="174038"/>
    <lineage>
        <taxon>Bacteria</taxon>
        <taxon>Bacillati</taxon>
        <taxon>Actinomycetota</taxon>
        <taxon>Actinomycetes</taxon>
        <taxon>Propionibacteriales</taxon>
        <taxon>Propionibacteriaceae</taxon>
        <taxon>Luteococcus</taxon>
    </lineage>
</organism>
<name>A0ABW1X5W6_9ACTN</name>
<comment type="subcellular location">
    <subcellularLocation>
        <location evidence="1">Cell membrane</location>
        <topology evidence="1">Multi-pass membrane protein</topology>
    </subcellularLocation>
</comment>
<feature type="domain" description="ABC3 transporter permease C-terminal" evidence="8">
    <location>
        <begin position="262"/>
        <end position="376"/>
    </location>
</feature>
<keyword evidence="2" id="KW-1003">Cell membrane</keyword>
<feature type="transmembrane region" description="Helical" evidence="7">
    <location>
        <begin position="311"/>
        <end position="335"/>
    </location>
</feature>
<feature type="domain" description="MacB-like periplasmic core" evidence="9">
    <location>
        <begin position="18"/>
        <end position="212"/>
    </location>
</feature>
<sequence length="839" mass="86840">MFRNAINEVRFHPGRIIATLIAIAISVGFMSGVSTFITTQGDAIGKMSSIGLSTADIAVSNNAAPKDEKATGDAITAKIKAVPGVEDAEQVINTFGVLTTDTESSQLYLYGAPGERFRWADLSSGEWPKGPNQVALSNQVADKLKVAVGDTVNLEDKKLTVSGITNDAPSLAFKTGYLDRAIVEKMVSSPIGTWAVATGQGADNAAIAMKIHAAIAPLLIDPDVKDADGNTPLEVGAGADIRKSAAQGMTGEFDVIKYMLLVFSGIAALVGMIIIANTFTILLAQRRRQIGLLRAVGASGSQVRRQFLAEAVIIGALGSALGVLLGLGIGTLGAAYTKALYFGLTIPWRELAIEFAVGVVLTVLAGMLPSLRATRVAPLEALQPVATSEQVRKASIIRAVVCGLLVLTGGALAARALTMSSEAISSGNVATGPVASAVLGAMLLSVGILAGAELFIPTLLKVMGKVFGFGPTAKLAAGNSVRNPRRAAATATALMLAIGLIVTLQVGTATAEKTALTEIERTFPIDLSVATSAYAWSADGEAKPLNSLPTAVAAKVDAMGNVADRVKLTGGFVEGDFDQRNLVLLKDPAADQMGKLPTITDGQVLTGADNGTDAITLKGLGGKDVTLKPIKTNALGYDQYMVNQATLTKLVAKPALQGYWVQIKDMEQFGGNMMELQQLQASNTGINVDGSAIMSSMIKQVLNILLMVTTALLGVAVLIALIGVGNTLGLSVIERARESALLRALGMQKTSLRWMLLIEALMLALAGVIVGVLAGSFFGWLGVSAVLKQAGIASGPMFAINWVQTTGMVLIAVVAAALASLMPGRRAANATPTEALAEA</sequence>
<feature type="transmembrane region" description="Helical" evidence="7">
    <location>
        <begin position="704"/>
        <end position="733"/>
    </location>
</feature>
<feature type="transmembrane region" description="Helical" evidence="7">
    <location>
        <begin position="395"/>
        <end position="414"/>
    </location>
</feature>
<feature type="transmembrane region" description="Helical" evidence="7">
    <location>
        <begin position="754"/>
        <end position="778"/>
    </location>
</feature>
<evidence type="ECO:0000256" key="2">
    <source>
        <dbReference type="ARBA" id="ARBA00022475"/>
    </source>
</evidence>
<keyword evidence="5 7" id="KW-0472">Membrane</keyword>
<accession>A0ABW1X5W6</accession>